<keyword evidence="1" id="KW-0472">Membrane</keyword>
<sequence length="143" mass="16591">MCIIFFFVSVKKETTSYRVTALTVGHCCCSKRVPSSHHEFTNRSRSPRIFILSSCHGRTPDPKEKKDDHKMGEGKLSLLKWKMLNDIEKVGKRVKQNLSPQQKQKGDWKDLLLMSISFAVYVYISQMLVCAYFAWTSMPKPIW</sequence>
<dbReference type="AlphaFoldDB" id="A0A445HIZ4"/>
<dbReference type="Gramene" id="XM_028337249.1">
    <property type="protein sequence ID" value="XP_028193050.1"/>
    <property type="gene ID" value="LOC114378602"/>
</dbReference>
<name>A0A445HIZ4_GLYSO</name>
<comment type="caution">
    <text evidence="2">The sequence shown here is derived from an EMBL/GenBank/DDBJ whole genome shotgun (WGS) entry which is preliminary data.</text>
</comment>
<evidence type="ECO:0000256" key="1">
    <source>
        <dbReference type="SAM" id="Phobius"/>
    </source>
</evidence>
<keyword evidence="1" id="KW-0812">Transmembrane</keyword>
<evidence type="ECO:0000313" key="3">
    <source>
        <dbReference type="Proteomes" id="UP000289340"/>
    </source>
</evidence>
<keyword evidence="1" id="KW-1133">Transmembrane helix</keyword>
<gene>
    <name evidence="2" type="ORF">D0Y65_033004</name>
</gene>
<feature type="transmembrane region" description="Helical" evidence="1">
    <location>
        <begin position="111"/>
        <end position="135"/>
    </location>
</feature>
<proteinExistence type="predicted"/>
<keyword evidence="3" id="KW-1185">Reference proteome</keyword>
<protein>
    <submittedName>
        <fullName evidence="2">Uncharacterized protein</fullName>
    </submittedName>
</protein>
<evidence type="ECO:0000313" key="2">
    <source>
        <dbReference type="EMBL" id="RZB73639.1"/>
    </source>
</evidence>
<accession>A0A445HIZ4</accession>
<reference evidence="2 3" key="1">
    <citation type="submission" date="2018-09" db="EMBL/GenBank/DDBJ databases">
        <title>A high-quality reference genome of wild soybean provides a powerful tool to mine soybean genomes.</title>
        <authorList>
            <person name="Xie M."/>
            <person name="Chung C.Y.L."/>
            <person name="Li M.-W."/>
            <person name="Wong F.-L."/>
            <person name="Chan T.-F."/>
            <person name="Lam H.-M."/>
        </authorList>
    </citation>
    <scope>NUCLEOTIDE SEQUENCE [LARGE SCALE GENOMIC DNA]</scope>
    <source>
        <strain evidence="3">cv. W05</strain>
        <tissue evidence="2">Hypocotyl of etiolated seedlings</tissue>
    </source>
</reference>
<organism evidence="2 3">
    <name type="scientific">Glycine soja</name>
    <name type="common">Wild soybean</name>
    <dbReference type="NCBI Taxonomy" id="3848"/>
    <lineage>
        <taxon>Eukaryota</taxon>
        <taxon>Viridiplantae</taxon>
        <taxon>Streptophyta</taxon>
        <taxon>Embryophyta</taxon>
        <taxon>Tracheophyta</taxon>
        <taxon>Spermatophyta</taxon>
        <taxon>Magnoliopsida</taxon>
        <taxon>eudicotyledons</taxon>
        <taxon>Gunneridae</taxon>
        <taxon>Pentapetalae</taxon>
        <taxon>rosids</taxon>
        <taxon>fabids</taxon>
        <taxon>Fabales</taxon>
        <taxon>Fabaceae</taxon>
        <taxon>Papilionoideae</taxon>
        <taxon>50 kb inversion clade</taxon>
        <taxon>NPAAA clade</taxon>
        <taxon>indigoferoid/millettioid clade</taxon>
        <taxon>Phaseoleae</taxon>
        <taxon>Glycine</taxon>
        <taxon>Glycine subgen. Soja</taxon>
    </lineage>
</organism>
<dbReference type="Proteomes" id="UP000289340">
    <property type="component" value="Chromosome 12"/>
</dbReference>
<dbReference type="EMBL" id="QZWG01000012">
    <property type="protein sequence ID" value="RZB73639.1"/>
    <property type="molecule type" value="Genomic_DNA"/>
</dbReference>